<dbReference type="EMBL" id="LT962688">
    <property type="protein sequence ID" value="SOR30920.1"/>
    <property type="molecule type" value="Genomic_DNA"/>
</dbReference>
<evidence type="ECO:0000313" key="2">
    <source>
        <dbReference type="Proteomes" id="UP000233769"/>
    </source>
</evidence>
<organism evidence="1 2">
    <name type="scientific">Methylorubrum extorquens</name>
    <name type="common">Methylobacterium dichloromethanicum</name>
    <name type="synonym">Methylobacterium extorquens</name>
    <dbReference type="NCBI Taxonomy" id="408"/>
    <lineage>
        <taxon>Bacteria</taxon>
        <taxon>Pseudomonadati</taxon>
        <taxon>Pseudomonadota</taxon>
        <taxon>Alphaproteobacteria</taxon>
        <taxon>Hyphomicrobiales</taxon>
        <taxon>Methylobacteriaceae</taxon>
        <taxon>Methylorubrum</taxon>
    </lineage>
</organism>
<sequence length="59" mass="6676">MSFVVQESAVIFGERIILVYRHQLEVIAGGETLLRANQFKAKSLRPMAETECQRRGISP</sequence>
<evidence type="ECO:0000313" key="1">
    <source>
        <dbReference type="EMBL" id="SOR30920.1"/>
    </source>
</evidence>
<protein>
    <submittedName>
        <fullName evidence="1">Uncharacterized protein</fullName>
    </submittedName>
</protein>
<gene>
    <name evidence="1" type="ORF">TK0001_4318</name>
</gene>
<name>A0A2N9AUJ8_METEX</name>
<accession>A0A2N9AUJ8</accession>
<dbReference type="Proteomes" id="UP000233769">
    <property type="component" value="Chromosome tk0001"/>
</dbReference>
<reference evidence="2" key="1">
    <citation type="submission" date="2017-10" db="EMBL/GenBank/DDBJ databases">
        <authorList>
            <person name="Regsiter A."/>
            <person name="William W."/>
        </authorList>
    </citation>
    <scope>NUCLEOTIDE SEQUENCE [LARGE SCALE GENOMIC DNA]</scope>
</reference>
<proteinExistence type="predicted"/>
<dbReference type="AlphaFoldDB" id="A0A2N9AUJ8"/>